<sequence length="203" mass="22689">MSEAPWRDIRAPEYGPILTAALEVFLEKGYHGASVREIAQRAGLTVPSLYYHHESKEGLLRDVLSTSLVPIADFLDIAAETGADAVERLANVVECLVYAMTVDARSAAIDAAEARYLSSAIRDQYVAVRDRIEDHVREVLRAGVAEGVFVIDDISETRRAMLGMIQTIPRWYRPDGKASPEEISRRYVRMVLRMVGTSPDRIR</sequence>
<reference evidence="4 5" key="1">
    <citation type="journal article" date="2016" name="Front. Microbiol.">
        <title>Genomic Resource of Rice Seed Associated Bacteria.</title>
        <authorList>
            <person name="Midha S."/>
            <person name="Bansal K."/>
            <person name="Sharma S."/>
            <person name="Kumar N."/>
            <person name="Patil P.P."/>
            <person name="Chaudhry V."/>
            <person name="Patil P.B."/>
        </authorList>
    </citation>
    <scope>NUCLEOTIDE SEQUENCE [LARGE SCALE GENOMIC DNA]</scope>
    <source>
        <strain evidence="4 5">NS220</strain>
    </source>
</reference>
<protein>
    <recommendedName>
        <fullName evidence="3">HTH tetR-type domain-containing protein</fullName>
    </recommendedName>
</protein>
<feature type="domain" description="HTH tetR-type" evidence="3">
    <location>
        <begin position="11"/>
        <end position="71"/>
    </location>
</feature>
<gene>
    <name evidence="4" type="ORF">NS220_16935</name>
</gene>
<name>A0A147ESX0_MICTE</name>
<dbReference type="PATRIC" id="fig|2033.6.peg.1015"/>
<comment type="caution">
    <text evidence="4">The sequence shown here is derived from an EMBL/GenBank/DDBJ whole genome shotgun (WGS) entry which is preliminary data.</text>
</comment>
<dbReference type="InterPro" id="IPR009057">
    <property type="entry name" value="Homeodomain-like_sf"/>
</dbReference>
<evidence type="ECO:0000256" key="1">
    <source>
        <dbReference type="ARBA" id="ARBA00023125"/>
    </source>
</evidence>
<evidence type="ECO:0000313" key="5">
    <source>
        <dbReference type="Proteomes" id="UP000075025"/>
    </source>
</evidence>
<dbReference type="Gene3D" id="1.10.357.10">
    <property type="entry name" value="Tetracycline Repressor, domain 2"/>
    <property type="match status" value="1"/>
</dbReference>
<dbReference type="EMBL" id="LDRT01000155">
    <property type="protein sequence ID" value="KTR87870.1"/>
    <property type="molecule type" value="Genomic_DNA"/>
</dbReference>
<dbReference type="InterPro" id="IPR050109">
    <property type="entry name" value="HTH-type_TetR-like_transc_reg"/>
</dbReference>
<evidence type="ECO:0000256" key="2">
    <source>
        <dbReference type="PROSITE-ProRule" id="PRU00335"/>
    </source>
</evidence>
<dbReference type="GO" id="GO:0003700">
    <property type="term" value="F:DNA-binding transcription factor activity"/>
    <property type="evidence" value="ECO:0007669"/>
    <property type="project" value="TreeGrafter"/>
</dbReference>
<dbReference type="AlphaFoldDB" id="A0A147ESX0"/>
<dbReference type="PANTHER" id="PTHR30055">
    <property type="entry name" value="HTH-TYPE TRANSCRIPTIONAL REGULATOR RUTR"/>
    <property type="match status" value="1"/>
</dbReference>
<dbReference type="InterPro" id="IPR001647">
    <property type="entry name" value="HTH_TetR"/>
</dbReference>
<dbReference type="PANTHER" id="PTHR30055:SF237">
    <property type="entry name" value="TRANSCRIPTIONAL REPRESSOR MCE3R"/>
    <property type="match status" value="1"/>
</dbReference>
<dbReference type="PROSITE" id="PS50977">
    <property type="entry name" value="HTH_TETR_2"/>
    <property type="match status" value="1"/>
</dbReference>
<organism evidence="4 5">
    <name type="scientific">Microbacterium testaceum</name>
    <name type="common">Aureobacterium testaceum</name>
    <name type="synonym">Brevibacterium testaceum</name>
    <dbReference type="NCBI Taxonomy" id="2033"/>
    <lineage>
        <taxon>Bacteria</taxon>
        <taxon>Bacillati</taxon>
        <taxon>Actinomycetota</taxon>
        <taxon>Actinomycetes</taxon>
        <taxon>Micrococcales</taxon>
        <taxon>Microbacteriaceae</taxon>
        <taxon>Microbacterium</taxon>
    </lineage>
</organism>
<dbReference type="InterPro" id="IPR036271">
    <property type="entry name" value="Tet_transcr_reg_TetR-rel_C_sf"/>
</dbReference>
<dbReference type="RefSeq" id="WP_058625165.1">
    <property type="nucleotide sequence ID" value="NZ_LDRT01000155.1"/>
</dbReference>
<accession>A0A147ESX0</accession>
<dbReference type="Proteomes" id="UP000075025">
    <property type="component" value="Unassembled WGS sequence"/>
</dbReference>
<dbReference type="InterPro" id="IPR041490">
    <property type="entry name" value="KstR2_TetR_C"/>
</dbReference>
<proteinExistence type="predicted"/>
<feature type="DNA-binding region" description="H-T-H motif" evidence="2">
    <location>
        <begin position="34"/>
        <end position="53"/>
    </location>
</feature>
<evidence type="ECO:0000259" key="3">
    <source>
        <dbReference type="PROSITE" id="PS50977"/>
    </source>
</evidence>
<dbReference type="PRINTS" id="PR00455">
    <property type="entry name" value="HTHTETR"/>
</dbReference>
<dbReference type="Pfam" id="PF17932">
    <property type="entry name" value="TetR_C_24"/>
    <property type="match status" value="1"/>
</dbReference>
<dbReference type="GO" id="GO:0000976">
    <property type="term" value="F:transcription cis-regulatory region binding"/>
    <property type="evidence" value="ECO:0007669"/>
    <property type="project" value="TreeGrafter"/>
</dbReference>
<keyword evidence="1 2" id="KW-0238">DNA-binding</keyword>
<dbReference type="Pfam" id="PF00440">
    <property type="entry name" value="TetR_N"/>
    <property type="match status" value="1"/>
</dbReference>
<evidence type="ECO:0000313" key="4">
    <source>
        <dbReference type="EMBL" id="KTR87870.1"/>
    </source>
</evidence>
<dbReference type="SUPFAM" id="SSF48498">
    <property type="entry name" value="Tetracyclin repressor-like, C-terminal domain"/>
    <property type="match status" value="1"/>
</dbReference>
<dbReference type="SUPFAM" id="SSF46689">
    <property type="entry name" value="Homeodomain-like"/>
    <property type="match status" value="1"/>
</dbReference>
<dbReference type="OrthoDB" id="3190535at2"/>